<comment type="similarity">
    <text evidence="1">Belongs to the glycosyl hydrolase 18 family.</text>
</comment>
<evidence type="ECO:0000256" key="2">
    <source>
        <dbReference type="ARBA" id="ARBA00040976"/>
    </source>
</evidence>
<dbReference type="AlphaFoldDB" id="A0A7E4V360"/>
<keyword evidence="6" id="KW-1185">Reference proteome</keyword>
<feature type="region of interest" description="Disordered" evidence="3">
    <location>
        <begin position="24"/>
        <end position="57"/>
    </location>
</feature>
<feature type="domain" description="GH18" evidence="5">
    <location>
        <begin position="79"/>
        <end position="393"/>
    </location>
</feature>
<dbReference type="SMART" id="SM00636">
    <property type="entry name" value="Glyco_18"/>
    <property type="match status" value="1"/>
</dbReference>
<dbReference type="GO" id="GO:0008061">
    <property type="term" value="F:chitin binding"/>
    <property type="evidence" value="ECO:0007669"/>
    <property type="project" value="InterPro"/>
</dbReference>
<dbReference type="SUPFAM" id="SSF51445">
    <property type="entry name" value="(Trans)glycosidases"/>
    <property type="match status" value="1"/>
</dbReference>
<protein>
    <recommendedName>
        <fullName evidence="2">Chitinase domain-containing protein 1</fullName>
    </recommendedName>
</protein>
<name>A0A7E4V360_PANRE</name>
<organism evidence="6 7">
    <name type="scientific">Panagrellus redivivus</name>
    <name type="common">Microworm</name>
    <dbReference type="NCBI Taxonomy" id="6233"/>
    <lineage>
        <taxon>Eukaryota</taxon>
        <taxon>Metazoa</taxon>
        <taxon>Ecdysozoa</taxon>
        <taxon>Nematoda</taxon>
        <taxon>Chromadorea</taxon>
        <taxon>Rhabditida</taxon>
        <taxon>Tylenchina</taxon>
        <taxon>Panagrolaimomorpha</taxon>
        <taxon>Panagrolaimoidea</taxon>
        <taxon>Panagrolaimidae</taxon>
        <taxon>Panagrellus</taxon>
    </lineage>
</organism>
<dbReference type="WBParaSite" id="Pan_g15935.t1">
    <property type="protein sequence ID" value="Pan_g15935.t1"/>
    <property type="gene ID" value="Pan_g15935"/>
</dbReference>
<dbReference type="InterPro" id="IPR011583">
    <property type="entry name" value="Chitinase_II/V-like_cat"/>
</dbReference>
<dbReference type="Gene3D" id="3.10.50.10">
    <property type="match status" value="1"/>
</dbReference>
<proteinExistence type="inferred from homology"/>
<dbReference type="Gene3D" id="3.20.20.80">
    <property type="entry name" value="Glycosidases"/>
    <property type="match status" value="1"/>
</dbReference>
<keyword evidence="4" id="KW-0732">Signal</keyword>
<reference evidence="7" key="2">
    <citation type="submission" date="2020-10" db="UniProtKB">
        <authorList>
            <consortium name="WormBaseParasite"/>
        </authorList>
    </citation>
    <scope>IDENTIFICATION</scope>
</reference>
<evidence type="ECO:0000313" key="6">
    <source>
        <dbReference type="Proteomes" id="UP000492821"/>
    </source>
</evidence>
<dbReference type="PANTHER" id="PTHR46066">
    <property type="entry name" value="CHITINASE DOMAIN-CONTAINING PROTEIN 1 FAMILY MEMBER"/>
    <property type="match status" value="1"/>
</dbReference>
<dbReference type="PROSITE" id="PS51910">
    <property type="entry name" value="GH18_2"/>
    <property type="match status" value="1"/>
</dbReference>
<dbReference type="InterPro" id="IPR001223">
    <property type="entry name" value="Glyco_hydro18_cat"/>
</dbReference>
<evidence type="ECO:0000256" key="1">
    <source>
        <dbReference type="ARBA" id="ARBA00009336"/>
    </source>
</evidence>
<dbReference type="Proteomes" id="UP000492821">
    <property type="component" value="Unassembled WGS sequence"/>
</dbReference>
<feature type="signal peptide" evidence="4">
    <location>
        <begin position="1"/>
        <end position="20"/>
    </location>
</feature>
<dbReference type="Pfam" id="PF00704">
    <property type="entry name" value="Glyco_hydro_18"/>
    <property type="match status" value="1"/>
</dbReference>
<dbReference type="GO" id="GO:0005975">
    <property type="term" value="P:carbohydrate metabolic process"/>
    <property type="evidence" value="ECO:0007669"/>
    <property type="project" value="InterPro"/>
</dbReference>
<dbReference type="GO" id="GO:0012505">
    <property type="term" value="C:endomembrane system"/>
    <property type="evidence" value="ECO:0007669"/>
    <property type="project" value="TreeGrafter"/>
</dbReference>
<feature type="chain" id="PRO_5028873975" description="Chitinase domain-containing protein 1" evidence="4">
    <location>
        <begin position="21"/>
        <end position="393"/>
    </location>
</feature>
<feature type="compositionally biased region" description="Basic and acidic residues" evidence="3">
    <location>
        <begin position="48"/>
        <end position="57"/>
    </location>
</feature>
<evidence type="ECO:0000313" key="7">
    <source>
        <dbReference type="WBParaSite" id="Pan_g15935.t1"/>
    </source>
</evidence>
<reference evidence="6" key="1">
    <citation type="journal article" date="2013" name="Genetics">
        <title>The draft genome and transcriptome of Panagrellus redivivus are shaped by the harsh demands of a free-living lifestyle.</title>
        <authorList>
            <person name="Srinivasan J."/>
            <person name="Dillman A.R."/>
            <person name="Macchietto M.G."/>
            <person name="Heikkinen L."/>
            <person name="Lakso M."/>
            <person name="Fracchia K.M."/>
            <person name="Antoshechkin I."/>
            <person name="Mortazavi A."/>
            <person name="Wong G."/>
            <person name="Sternberg P.W."/>
        </authorList>
    </citation>
    <scope>NUCLEOTIDE SEQUENCE [LARGE SCALE GENOMIC DNA]</scope>
    <source>
        <strain evidence="6">MT8872</strain>
    </source>
</reference>
<evidence type="ECO:0000259" key="5">
    <source>
        <dbReference type="PROSITE" id="PS51910"/>
    </source>
</evidence>
<dbReference type="InterPro" id="IPR029070">
    <property type="entry name" value="Chitinase_insertion_sf"/>
</dbReference>
<dbReference type="InterPro" id="IPR017853">
    <property type="entry name" value="GH"/>
</dbReference>
<dbReference type="PANTHER" id="PTHR46066:SF2">
    <property type="entry name" value="CHITINASE DOMAIN-CONTAINING PROTEIN 1"/>
    <property type="match status" value="1"/>
</dbReference>
<evidence type="ECO:0000256" key="3">
    <source>
        <dbReference type="SAM" id="MobiDB-lite"/>
    </source>
</evidence>
<evidence type="ECO:0000256" key="4">
    <source>
        <dbReference type="SAM" id="SignalP"/>
    </source>
</evidence>
<dbReference type="GO" id="GO:0070492">
    <property type="term" value="F:oligosaccharide binding"/>
    <property type="evidence" value="ECO:0007669"/>
    <property type="project" value="TreeGrafter"/>
</dbReference>
<sequence>MRKLIPTICVFLLLVGAVHGTLGPDSKKKTGKKEKKKTGDSSLLPAGDADRFVPDGDTRKKLNEGYGEFSTEERKFTSGASLAYVTPWNNHGYDVAKKAAQKFTHISPVWFQFSESPTGDTTCEITGTHDVDHQWVTAVREANPNIKIVPRFIFHEFSKDFQKFLTSEQYSHRCGQAIVDYILRNGFDGAVIEIWFQVIMSSQGRGGPFVLEIVENWATLFHRVGLEIIVPLTAPLLDETKPIGIATPQQIQSLVRVIDYLSIMTYDYNSETPAGIGPLPWVEANLRYLLNLVGHQNAHKLLLGTNMYGYMYQPKPAPGLIRDFDGLIKDENLRFDWDKIAAEHAIREKTGNIRAYLPSERSIEARLELARKYGVGFAIWEVGQGYNFYFDPL</sequence>
<accession>A0A7E4V360</accession>